<dbReference type="AlphaFoldDB" id="A0A8S2SRY4"/>
<dbReference type="EMBL" id="CAJOBH010023975">
    <property type="protein sequence ID" value="CAF4238852.1"/>
    <property type="molecule type" value="Genomic_DNA"/>
</dbReference>
<sequence length="62" mass="7238">KQELIADQTIPNNEILDEDDEKRESVEDIMEPVPDAITGSISQTSDEQLKIYHRKDKFIFNF</sequence>
<protein>
    <submittedName>
        <fullName evidence="2">Uncharacterized protein</fullName>
    </submittedName>
</protein>
<name>A0A8S2SRY4_9BILA</name>
<evidence type="ECO:0000313" key="2">
    <source>
        <dbReference type="EMBL" id="CAF4238852.1"/>
    </source>
</evidence>
<comment type="caution">
    <text evidence="2">The sequence shown here is derived from an EMBL/GenBank/DDBJ whole genome shotgun (WGS) entry which is preliminary data.</text>
</comment>
<reference evidence="2" key="1">
    <citation type="submission" date="2021-02" db="EMBL/GenBank/DDBJ databases">
        <authorList>
            <person name="Nowell W R."/>
        </authorList>
    </citation>
    <scope>NUCLEOTIDE SEQUENCE</scope>
</reference>
<dbReference type="Proteomes" id="UP000681967">
    <property type="component" value="Unassembled WGS sequence"/>
</dbReference>
<accession>A0A8S2SRY4</accession>
<proteinExistence type="predicted"/>
<feature type="region of interest" description="Disordered" evidence="1">
    <location>
        <begin position="1"/>
        <end position="21"/>
    </location>
</feature>
<feature type="non-terminal residue" evidence="2">
    <location>
        <position position="1"/>
    </location>
</feature>
<evidence type="ECO:0000256" key="1">
    <source>
        <dbReference type="SAM" id="MobiDB-lite"/>
    </source>
</evidence>
<organism evidence="2 3">
    <name type="scientific">Rotaria magnacalcarata</name>
    <dbReference type="NCBI Taxonomy" id="392030"/>
    <lineage>
        <taxon>Eukaryota</taxon>
        <taxon>Metazoa</taxon>
        <taxon>Spiralia</taxon>
        <taxon>Gnathifera</taxon>
        <taxon>Rotifera</taxon>
        <taxon>Eurotatoria</taxon>
        <taxon>Bdelloidea</taxon>
        <taxon>Philodinida</taxon>
        <taxon>Philodinidae</taxon>
        <taxon>Rotaria</taxon>
    </lineage>
</organism>
<evidence type="ECO:0000313" key="3">
    <source>
        <dbReference type="Proteomes" id="UP000681967"/>
    </source>
</evidence>
<gene>
    <name evidence="2" type="ORF">BYL167_LOCUS25083</name>
</gene>